<dbReference type="InterPro" id="IPR050951">
    <property type="entry name" value="Retrovirus_Pol_polyprotein"/>
</dbReference>
<keyword evidence="4" id="KW-0255">Endonuclease</keyword>
<dbReference type="InterPro" id="IPR036397">
    <property type="entry name" value="RNaseH_sf"/>
</dbReference>
<dbReference type="EMBL" id="OIVN01004423">
    <property type="protein sequence ID" value="SPD17252.1"/>
    <property type="molecule type" value="Genomic_DNA"/>
</dbReference>
<feature type="region of interest" description="Disordered" evidence="6">
    <location>
        <begin position="80"/>
        <end position="144"/>
    </location>
</feature>
<keyword evidence="2" id="KW-0548">Nucleotidyltransferase</keyword>
<dbReference type="Pfam" id="PF00665">
    <property type="entry name" value="rve"/>
    <property type="match status" value="1"/>
</dbReference>
<dbReference type="PROSITE" id="PS50994">
    <property type="entry name" value="INTEGRASE"/>
    <property type="match status" value="1"/>
</dbReference>
<keyword evidence="4" id="KW-0378">Hydrolase</keyword>
<dbReference type="GO" id="GO:0015074">
    <property type="term" value="P:DNA integration"/>
    <property type="evidence" value="ECO:0007669"/>
    <property type="project" value="InterPro"/>
</dbReference>
<dbReference type="SUPFAM" id="SSF56672">
    <property type="entry name" value="DNA/RNA polymerases"/>
    <property type="match status" value="1"/>
</dbReference>
<feature type="compositionally biased region" description="Basic residues" evidence="6">
    <location>
        <begin position="104"/>
        <end position="144"/>
    </location>
</feature>
<feature type="domain" description="RNase H type-1" evidence="7">
    <location>
        <begin position="1105"/>
        <end position="1234"/>
    </location>
</feature>
<feature type="compositionally biased region" description="Basic and acidic residues" evidence="6">
    <location>
        <begin position="35"/>
        <end position="54"/>
    </location>
</feature>
<sequence length="1676" mass="189136">MEEVAVSESNHGGARLPTFNHRKIQSEVRVPGGRRGREEQLCYRRIEGRQHSPSKEPSFLGEARKKRRIEELEEELRLLKEEGKEKDDQHQRRRSRSHSGSCRSPKHAPSHKERNRKSKHRHQRSMSPKKRKLDHPKTPPHQHQHNLIWRKLQQISSSPFSAEIERAKFPARFVSPNLAVYDGKGDPVGHLSRYRQSMAIHTSNDALMCRIFPSSLGEVGLRWFDRLDHGSIRSWQEMSESFTARFITNTRKPKEIDTLLALKMKAEETLKSYSAQYWEVYNDIDACDEDIVVKTFRFGLHQDLKLRRSLTKRPPIGMTDLMTRLEEHIRVEDDSKCSARTVEAVPPADKKAAQPEQGQAKRPRRSTDQPRAGTCMAVHTTFKQPIYRLLPFIKDKPYFEWPAKMPGDPATREGKPYCSYHRERRHLTEQCRAYKYHLEQLEHMPGDPATREGKPYCSYHRERRHLTEQCRAYKYHLEQLVMNGHLRQYIDETKSSHQNTEALKTTIKDSAPIGIIDVIHYGTTSHDQRGEMRRAAHLREVFQVGDLAQMVPVPLKKESTEQIVFTNQDLEGVQLPHSDALVVTLRIGEFDVKRILIDPGSLVEVMYEPLFKGLGLEKLDLNLVEEPLSGFSGETVVLSGKVTINVKAGTVSSPTEFFVLNAFSPYNAILGRPWLHSIGAVPSTLHQRLRFPTPQGVMEILGDQLAAKRCLSEKGCEERLPQEKCAEKLVQVSVAEGEAQRQFLIGDSLSGEYRCQLLALLEEYQDVFAWTPYEAPGVSSEFVCHELNVSPEYKPVVQRARRTAPQHAEAVREEVERLLKIGAVREVLYPQWLSNTVVVKKKNGKCRVCVDFTDLNKACPKDPFPLPKINQLVDSTAGHERMSFLDAFQGYQQIALRKEDQEKTAFITPRGIFCYKVMPFGLKNAGATYQRMVTKMFSELLGKTVEVYIDDMVVKSVKSTDHVGDLRKVFGILRRHNLKLNATKCAFGVGSGKFLGFLVTQRGIEANPDQIAAIQGLQPPQERQGSSKADRHGSCAQPIHLEIGLEMYLSTPPLLSSPKEGEPLYMYLAASDKAVLADFIAEFAPENSELPTIEEHPKDVERSQEKNGWTLYVDGAANSRGSSLGIVLISPEGELLEQAVRLGFGASNNEAEYEALLHGLKAAKRLGADSLTIHCDSQLIVNQLTGEYMAKDERMVAYRDLAKNLLKGFREFNVERIGREHNGHADSLAGLASSVAPDFRRTITVEMHDSPSIMKSGQVIICQIEIGPSWMDPILDYLIKDILPANQKEAAKIRKKATRLGLEFALRDPQGSVRRSYRRTLIGPQSNRTRILVAIYAEGCGSICQALREVSIICSPAIHKPASQLNPISSPWPFAQWGLDLVGPLPRTTGNRQWLIVATDYFTKWVEAEPLARITDSESRKFIWKNIITRFGIPKCLISDNGTQFDSGPFKKYCSEFGIRNHFSSQAYPQVNGQAESSNKTILNGIKKMLEEAKGRWVEELPTRLWTYGPGSRTQRSRYDQAGILPGRPKEEIRQNISERSLAPGDLVWNGRDGIKILATSRCSACESSSGMVERHQILAMLGVSPVNPQVVWRNGIKILATSRCSACESSSGMVERHQILAMLGVSPVNPQVVWRNGIKILTTFRCSACESSSDMVERHQILAVLGVSPMNGVKR</sequence>
<keyword evidence="3" id="KW-0540">Nuclease</keyword>
<dbReference type="PANTHER" id="PTHR37984:SF5">
    <property type="entry name" value="PROTEIN NYNRIN-LIKE"/>
    <property type="match status" value="1"/>
</dbReference>
<feature type="domain" description="Integrase catalytic" evidence="8">
    <location>
        <begin position="1369"/>
        <end position="1534"/>
    </location>
</feature>
<feature type="region of interest" description="Disordered" evidence="6">
    <location>
        <begin position="1"/>
        <end position="66"/>
    </location>
</feature>
<evidence type="ECO:0000256" key="3">
    <source>
        <dbReference type="ARBA" id="ARBA00022722"/>
    </source>
</evidence>
<dbReference type="Gene3D" id="3.30.70.270">
    <property type="match status" value="1"/>
</dbReference>
<dbReference type="InterPro" id="IPR000477">
    <property type="entry name" value="RT_dom"/>
</dbReference>
<dbReference type="Gene3D" id="2.40.70.10">
    <property type="entry name" value="Acid Proteases"/>
    <property type="match status" value="1"/>
</dbReference>
<evidence type="ECO:0000313" key="9">
    <source>
        <dbReference type="EMBL" id="SPD17252.1"/>
    </source>
</evidence>
<dbReference type="InterPro" id="IPR001584">
    <property type="entry name" value="Integrase_cat-core"/>
</dbReference>
<dbReference type="CDD" id="cd00303">
    <property type="entry name" value="retropepsin_like"/>
    <property type="match status" value="1"/>
</dbReference>
<dbReference type="GO" id="GO:0004523">
    <property type="term" value="F:RNA-DNA hybrid ribonuclease activity"/>
    <property type="evidence" value="ECO:0007669"/>
    <property type="project" value="InterPro"/>
</dbReference>
<organism evidence="9">
    <name type="scientific">Fagus sylvatica</name>
    <name type="common">Beechnut</name>
    <dbReference type="NCBI Taxonomy" id="28930"/>
    <lineage>
        <taxon>Eukaryota</taxon>
        <taxon>Viridiplantae</taxon>
        <taxon>Streptophyta</taxon>
        <taxon>Embryophyta</taxon>
        <taxon>Tracheophyta</taxon>
        <taxon>Spermatophyta</taxon>
        <taxon>Magnoliopsida</taxon>
        <taxon>eudicotyledons</taxon>
        <taxon>Gunneridae</taxon>
        <taxon>Pentapetalae</taxon>
        <taxon>rosids</taxon>
        <taxon>fabids</taxon>
        <taxon>Fagales</taxon>
        <taxon>Fagaceae</taxon>
        <taxon>Fagus</taxon>
    </lineage>
</organism>
<dbReference type="InterPro" id="IPR002156">
    <property type="entry name" value="RNaseH_domain"/>
</dbReference>
<dbReference type="InterPro" id="IPR021109">
    <property type="entry name" value="Peptidase_aspartic_dom_sf"/>
</dbReference>
<dbReference type="Gene3D" id="3.30.420.10">
    <property type="entry name" value="Ribonuclease H-like superfamily/Ribonuclease H"/>
    <property type="match status" value="2"/>
</dbReference>
<dbReference type="Pfam" id="PF13456">
    <property type="entry name" value="RVT_3"/>
    <property type="match status" value="1"/>
</dbReference>
<dbReference type="InterPro" id="IPR012337">
    <property type="entry name" value="RNaseH-like_sf"/>
</dbReference>
<gene>
    <name evidence="9" type="ORF">FSB_LOCUS45134</name>
</gene>
<dbReference type="GO" id="GO:0003676">
    <property type="term" value="F:nucleic acid binding"/>
    <property type="evidence" value="ECO:0007669"/>
    <property type="project" value="InterPro"/>
</dbReference>
<feature type="region of interest" description="Disordered" evidence="6">
    <location>
        <begin position="336"/>
        <end position="372"/>
    </location>
</feature>
<dbReference type="InterPro" id="IPR043128">
    <property type="entry name" value="Rev_trsase/Diguanyl_cyclase"/>
</dbReference>
<dbReference type="Pfam" id="PF03732">
    <property type="entry name" value="Retrotrans_gag"/>
    <property type="match status" value="1"/>
</dbReference>
<accession>A0A2N9HY18</accession>
<dbReference type="InterPro" id="IPR005162">
    <property type="entry name" value="Retrotrans_gag_dom"/>
</dbReference>
<evidence type="ECO:0000256" key="1">
    <source>
        <dbReference type="ARBA" id="ARBA00022679"/>
    </source>
</evidence>
<name>A0A2N9HY18_FAGSY</name>
<evidence type="ECO:0000259" key="7">
    <source>
        <dbReference type="PROSITE" id="PS50879"/>
    </source>
</evidence>
<reference evidence="9" key="1">
    <citation type="submission" date="2018-02" db="EMBL/GenBank/DDBJ databases">
        <authorList>
            <person name="Cohen D.B."/>
            <person name="Kent A.D."/>
        </authorList>
    </citation>
    <scope>NUCLEOTIDE SEQUENCE</scope>
</reference>
<dbReference type="PANTHER" id="PTHR37984">
    <property type="entry name" value="PROTEIN CBG26694"/>
    <property type="match status" value="1"/>
</dbReference>
<evidence type="ECO:0000256" key="6">
    <source>
        <dbReference type="SAM" id="MobiDB-lite"/>
    </source>
</evidence>
<dbReference type="PROSITE" id="PS50879">
    <property type="entry name" value="RNASE_H_1"/>
    <property type="match status" value="1"/>
</dbReference>
<protein>
    <submittedName>
        <fullName evidence="9">Uncharacterized protein</fullName>
    </submittedName>
</protein>
<dbReference type="GO" id="GO:0016779">
    <property type="term" value="F:nucleotidyltransferase activity"/>
    <property type="evidence" value="ECO:0007669"/>
    <property type="project" value="UniProtKB-KW"/>
</dbReference>
<proteinExistence type="predicted"/>
<keyword evidence="1" id="KW-0808">Transferase</keyword>
<dbReference type="Gene3D" id="3.10.10.10">
    <property type="entry name" value="HIV Type 1 Reverse Transcriptase, subunit A, domain 1"/>
    <property type="match status" value="1"/>
</dbReference>
<evidence type="ECO:0000256" key="4">
    <source>
        <dbReference type="ARBA" id="ARBA00022759"/>
    </source>
</evidence>
<dbReference type="CDD" id="cd01647">
    <property type="entry name" value="RT_LTR"/>
    <property type="match status" value="1"/>
</dbReference>
<dbReference type="SUPFAM" id="SSF53098">
    <property type="entry name" value="Ribonuclease H-like"/>
    <property type="match status" value="2"/>
</dbReference>
<dbReference type="GO" id="GO:0006310">
    <property type="term" value="P:DNA recombination"/>
    <property type="evidence" value="ECO:0007669"/>
    <property type="project" value="UniProtKB-KW"/>
</dbReference>
<dbReference type="Pfam" id="PF00078">
    <property type="entry name" value="RVT_1"/>
    <property type="match status" value="1"/>
</dbReference>
<evidence type="ECO:0000256" key="2">
    <source>
        <dbReference type="ARBA" id="ARBA00022695"/>
    </source>
</evidence>
<dbReference type="CDD" id="cd09279">
    <property type="entry name" value="RNase_HI_like"/>
    <property type="match status" value="1"/>
</dbReference>
<evidence type="ECO:0000259" key="8">
    <source>
        <dbReference type="PROSITE" id="PS50994"/>
    </source>
</evidence>
<feature type="compositionally biased region" description="Basic and acidic residues" evidence="6">
    <location>
        <begin position="80"/>
        <end position="90"/>
    </location>
</feature>
<dbReference type="InterPro" id="IPR043502">
    <property type="entry name" value="DNA/RNA_pol_sf"/>
</dbReference>
<evidence type="ECO:0000256" key="5">
    <source>
        <dbReference type="ARBA" id="ARBA00023172"/>
    </source>
</evidence>
<keyword evidence="5" id="KW-0233">DNA recombination</keyword>